<evidence type="ECO:0000313" key="1">
    <source>
        <dbReference type="EMBL" id="KAJ8616540.1"/>
    </source>
</evidence>
<sequence>MYEKELAGLCLSSKSAHCQGRDPIKYGYTFLGKFSETVRFRITANLRSVDLTVGHICYWKREKCRVVVQSPLEGFLWLLCNREGHDLVDVCRGRSRAPRGRSFLPDLQTFCHRRRPKPKPQFRSSSLSRDADYMD</sequence>
<keyword evidence="2" id="KW-1185">Reference proteome</keyword>
<dbReference type="Proteomes" id="UP001234297">
    <property type="component" value="Chromosome 12"/>
</dbReference>
<comment type="caution">
    <text evidence="1">The sequence shown here is derived from an EMBL/GenBank/DDBJ whole genome shotgun (WGS) entry which is preliminary data.</text>
</comment>
<reference evidence="1 2" key="1">
    <citation type="journal article" date="2022" name="Hortic Res">
        <title>A haplotype resolved chromosomal level avocado genome allows analysis of novel avocado genes.</title>
        <authorList>
            <person name="Nath O."/>
            <person name="Fletcher S.J."/>
            <person name="Hayward A."/>
            <person name="Shaw L.M."/>
            <person name="Masouleh A.K."/>
            <person name="Furtado A."/>
            <person name="Henry R.J."/>
            <person name="Mitter N."/>
        </authorList>
    </citation>
    <scope>NUCLEOTIDE SEQUENCE [LARGE SCALE GENOMIC DNA]</scope>
    <source>
        <strain evidence="2">cv. Hass</strain>
    </source>
</reference>
<protein>
    <submittedName>
        <fullName evidence="1">Uncharacterized protein</fullName>
    </submittedName>
</protein>
<evidence type="ECO:0000313" key="2">
    <source>
        <dbReference type="Proteomes" id="UP001234297"/>
    </source>
</evidence>
<proteinExistence type="predicted"/>
<name>A0ACC2K5Z4_PERAE</name>
<gene>
    <name evidence="1" type="ORF">MRB53_035912</name>
</gene>
<dbReference type="EMBL" id="CM056820">
    <property type="protein sequence ID" value="KAJ8616540.1"/>
    <property type="molecule type" value="Genomic_DNA"/>
</dbReference>
<accession>A0ACC2K5Z4</accession>
<organism evidence="1 2">
    <name type="scientific">Persea americana</name>
    <name type="common">Avocado</name>
    <dbReference type="NCBI Taxonomy" id="3435"/>
    <lineage>
        <taxon>Eukaryota</taxon>
        <taxon>Viridiplantae</taxon>
        <taxon>Streptophyta</taxon>
        <taxon>Embryophyta</taxon>
        <taxon>Tracheophyta</taxon>
        <taxon>Spermatophyta</taxon>
        <taxon>Magnoliopsida</taxon>
        <taxon>Magnoliidae</taxon>
        <taxon>Laurales</taxon>
        <taxon>Lauraceae</taxon>
        <taxon>Persea</taxon>
    </lineage>
</organism>